<reference evidence="1" key="1">
    <citation type="submission" date="2022-01" db="EMBL/GenBank/DDBJ databases">
        <authorList>
            <person name="Lagorce A."/>
        </authorList>
    </citation>
    <scope>NUCLEOTIDE SEQUENCE</scope>
    <source>
        <strain evidence="1">Th15_F1_A12</strain>
    </source>
</reference>
<evidence type="ECO:0000313" key="1">
    <source>
        <dbReference type="EMBL" id="CAH1601589.1"/>
    </source>
</evidence>
<protein>
    <submittedName>
        <fullName evidence="1">Uncharacterized protein</fullName>
    </submittedName>
</protein>
<accession>A0AAU9QVC8</accession>
<dbReference type="AlphaFoldDB" id="A0AAU9QVC8"/>
<organism evidence="1 2">
    <name type="scientific">Vibrio jasicida</name>
    <dbReference type="NCBI Taxonomy" id="766224"/>
    <lineage>
        <taxon>Bacteria</taxon>
        <taxon>Pseudomonadati</taxon>
        <taxon>Pseudomonadota</taxon>
        <taxon>Gammaproteobacteria</taxon>
        <taxon>Vibrionales</taxon>
        <taxon>Vibrionaceae</taxon>
        <taxon>Vibrio</taxon>
    </lineage>
</organism>
<dbReference type="Proteomes" id="UP001295462">
    <property type="component" value="Unassembled WGS sequence"/>
</dbReference>
<dbReference type="EMBL" id="CAKMUD010000105">
    <property type="protein sequence ID" value="CAH1601589.1"/>
    <property type="molecule type" value="Genomic_DNA"/>
</dbReference>
<evidence type="ECO:0000313" key="2">
    <source>
        <dbReference type="Proteomes" id="UP001295462"/>
    </source>
</evidence>
<name>A0AAU9QVC8_9VIBR</name>
<gene>
    <name evidence="1" type="ORF">THF1A12_50118</name>
</gene>
<comment type="caution">
    <text evidence="1">The sequence shown here is derived from an EMBL/GenBank/DDBJ whole genome shotgun (WGS) entry which is preliminary data.</text>
</comment>
<dbReference type="RefSeq" id="WP_409589888.1">
    <property type="nucleotide sequence ID" value="NZ_CAKMTZ010000104.1"/>
</dbReference>
<proteinExistence type="predicted"/>
<sequence length="168" mass="19480">MALSKNKIKTLLMVTLLGSIFTSHYISYRWGEELELSHYKSLSSDETVNLTADQPEPKSKAQKLFELLPLKCRLGDRATFAVGMYKEQPMYALKFEHPKDLRTEYLQLKRNQIRGRGYELVARDLKTHLNVSVDYEVTASNQFYITLNWVKYITDKRSYGSEPVICSS</sequence>